<dbReference type="AlphaFoldDB" id="A0A379WZK1"/>
<dbReference type="Pfam" id="PF13720">
    <property type="entry name" value="Acetyltransf_11"/>
    <property type="match status" value="1"/>
</dbReference>
<dbReference type="InterPro" id="IPR037157">
    <property type="entry name" value="Acetyltransf_C_sf"/>
</dbReference>
<name>A0A379WZK1_SALET</name>
<dbReference type="EMBL" id="UGXT01000002">
    <property type="protein sequence ID" value="SUH39462.1"/>
    <property type="molecule type" value="Genomic_DNA"/>
</dbReference>
<evidence type="ECO:0000259" key="1">
    <source>
        <dbReference type="Pfam" id="PF13720"/>
    </source>
</evidence>
<organism evidence="2 3">
    <name type="scientific">Salmonella enterica I</name>
    <dbReference type="NCBI Taxonomy" id="59201"/>
    <lineage>
        <taxon>Bacteria</taxon>
        <taxon>Pseudomonadati</taxon>
        <taxon>Pseudomonadota</taxon>
        <taxon>Gammaproteobacteria</taxon>
        <taxon>Enterobacterales</taxon>
        <taxon>Enterobacteriaceae</taxon>
        <taxon>Salmonella</taxon>
    </lineage>
</organism>
<keyword evidence="2" id="KW-0808">Transferase</keyword>
<protein>
    <submittedName>
        <fullName evidence="2">Acyl-ACP:UDP-N-acetylglucosamine O-acyltransferase</fullName>
        <ecNumber evidence="2">2.3.1.129</ecNumber>
    </submittedName>
</protein>
<evidence type="ECO:0000313" key="2">
    <source>
        <dbReference type="EMBL" id="SUH39462.1"/>
    </source>
</evidence>
<dbReference type="Proteomes" id="UP000254712">
    <property type="component" value="Unassembled WGS sequence"/>
</dbReference>
<dbReference type="GO" id="GO:0008780">
    <property type="term" value="F:acyl-[acyl-carrier-protein]-UDP-N-acetylglucosamine O-acyltransferase activity"/>
    <property type="evidence" value="ECO:0007669"/>
    <property type="project" value="UniProtKB-EC"/>
</dbReference>
<dbReference type="InterPro" id="IPR029098">
    <property type="entry name" value="Acetyltransf_C"/>
</dbReference>
<keyword evidence="2" id="KW-0012">Acyltransferase</keyword>
<accession>A0A379WZK1</accession>
<dbReference type="Gene3D" id="1.20.1180.10">
    <property type="entry name" value="Udp N-acetylglucosamine O-acyltransferase, C-terminal domain"/>
    <property type="match status" value="1"/>
</dbReference>
<reference evidence="2 3" key="1">
    <citation type="submission" date="2018-06" db="EMBL/GenBank/DDBJ databases">
        <authorList>
            <consortium name="Pathogen Informatics"/>
            <person name="Doyle S."/>
        </authorList>
    </citation>
    <scope>NUCLEOTIDE SEQUENCE [LARGE SCALE GENOMIC DNA]</scope>
    <source>
        <strain evidence="2 3">NCTC8261</strain>
    </source>
</reference>
<gene>
    <name evidence="2" type="primary">lpxA_1</name>
    <name evidence="2" type="ORF">NCTC8261_05825</name>
</gene>
<feature type="domain" description="UDP N-acetylglucosamine O-acyltransferase C-terminal" evidence="1">
    <location>
        <begin position="2"/>
        <end position="48"/>
    </location>
</feature>
<dbReference type="EC" id="2.3.1.129" evidence="2"/>
<sequence>MAIRNAYKLLYRSGKTLDEAKLEIAELAEKHPEVKAFTEFFERSTRGPIR</sequence>
<proteinExistence type="predicted"/>
<evidence type="ECO:0000313" key="3">
    <source>
        <dbReference type="Proteomes" id="UP000254712"/>
    </source>
</evidence>